<dbReference type="Pfam" id="PF19425">
    <property type="entry name" value="Csd3_N2"/>
    <property type="match status" value="1"/>
</dbReference>
<dbReference type="PANTHER" id="PTHR21666">
    <property type="entry name" value="PEPTIDASE-RELATED"/>
    <property type="match status" value="1"/>
</dbReference>
<keyword evidence="6" id="KW-0862">Zinc</keyword>
<dbReference type="CDD" id="cd12797">
    <property type="entry name" value="M23_peptidase"/>
    <property type="match status" value="1"/>
</dbReference>
<sequence length="443" mass="49063">MKQNFRLLLVSLSMLVFAYILAFGYSFWRLPASHSSQVIATAPQSQPSLPETVAEVLPPEQIEVAEVEEGPYDETLRITAGDTMMSLLARLGISKIEAHDAVQALSSVFNPRDLKVGQEVYVIYESSDKDDNYHLKFLQLQPDIDHNVELKRTSEGLFAVEKTQRQLEHEYARVEGKINISLYSDALKAGASPKMLHDMIRVLSYDVDFQRDIQRGDTFELVYDSYVDKEAGIERPGELVYANVVIGGKPYQVYRFQPQGGNPEYFTSKGESIKKAFLKTPIDGARLTSGFGTRKHPIHGFTKVHKGVDFGAPSGTPFMAAADGVVERASRYGGYGNYILLRHDGATKTAYAHLSKYAKGIKAGARVKQGQVIGYVGTTGNSTGPHLHYELIKHGKHVNPTKHTQMGSHKLSGSKLKAFQDQKKKIDAMAKNLPAKKSPMIDG</sequence>
<dbReference type="EMBL" id="CP133270">
    <property type="protein sequence ID" value="WVX67128.1"/>
    <property type="molecule type" value="Genomic_DNA"/>
</dbReference>
<accession>A0ABZ2C500</accession>
<dbReference type="InterPro" id="IPR045834">
    <property type="entry name" value="Csd3_N2"/>
</dbReference>
<evidence type="ECO:0000259" key="9">
    <source>
        <dbReference type="Pfam" id="PF01551"/>
    </source>
</evidence>
<keyword evidence="7" id="KW-0482">Metalloprotease</keyword>
<keyword evidence="12" id="KW-1185">Reference proteome</keyword>
<name>A0ABZ2C500_9PROT</name>
<reference evidence="11 12" key="1">
    <citation type="journal article" date="2024" name="Environ. Microbiol.">
        <title>Novel evolutionary insights on the interactions of the Holosporales (Alphaproteobacteria) with eukaryotic hosts from comparative genomics.</title>
        <authorList>
            <person name="Giovannini M."/>
            <person name="Petroni G."/>
            <person name="Castelli M."/>
        </authorList>
    </citation>
    <scope>NUCLEOTIDE SEQUENCE [LARGE SCALE GENOMIC DNA]</scope>
    <source>
        <strain evidence="11 12">US_Bl 15I1</strain>
    </source>
</reference>
<keyword evidence="5" id="KW-0378">Hydrolase</keyword>
<evidence type="ECO:0000256" key="3">
    <source>
        <dbReference type="ARBA" id="ARBA00022670"/>
    </source>
</evidence>
<dbReference type="Gene3D" id="2.70.70.10">
    <property type="entry name" value="Glucose Permease (Domain IIA)"/>
    <property type="match status" value="1"/>
</dbReference>
<dbReference type="InterPro" id="IPR050570">
    <property type="entry name" value="Cell_wall_metabolism_enzyme"/>
</dbReference>
<evidence type="ECO:0000313" key="12">
    <source>
        <dbReference type="Proteomes" id="UP001330434"/>
    </source>
</evidence>
<gene>
    <name evidence="11" type="ORF">Bealeia1_01325</name>
</gene>
<comment type="subcellular location">
    <subcellularLocation>
        <location evidence="2">Cell envelope</location>
    </subcellularLocation>
</comment>
<feature type="domain" description="M23ase beta-sheet core" evidence="9">
    <location>
        <begin position="304"/>
        <end position="400"/>
    </location>
</feature>
<evidence type="ECO:0000256" key="6">
    <source>
        <dbReference type="ARBA" id="ARBA00022833"/>
    </source>
</evidence>
<dbReference type="InterPro" id="IPR016047">
    <property type="entry name" value="M23ase_b-sheet_dom"/>
</dbReference>
<evidence type="ECO:0000313" key="11">
    <source>
        <dbReference type="EMBL" id="WVX67128.1"/>
    </source>
</evidence>
<dbReference type="Gene3D" id="3.10.450.350">
    <property type="match status" value="2"/>
</dbReference>
<evidence type="ECO:0000256" key="2">
    <source>
        <dbReference type="ARBA" id="ARBA00004196"/>
    </source>
</evidence>
<proteinExistence type="predicted"/>
<comment type="cofactor">
    <cofactor evidence="1">
        <name>Zn(2+)</name>
        <dbReference type="ChEBI" id="CHEBI:29105"/>
    </cofactor>
</comment>
<evidence type="ECO:0000259" key="10">
    <source>
        <dbReference type="Pfam" id="PF19425"/>
    </source>
</evidence>
<evidence type="ECO:0000256" key="4">
    <source>
        <dbReference type="ARBA" id="ARBA00022723"/>
    </source>
</evidence>
<keyword evidence="8" id="KW-0812">Transmembrane</keyword>
<protein>
    <submittedName>
        <fullName evidence="11">M23 family metallopeptidase</fullName>
    </submittedName>
</protein>
<dbReference type="RefSeq" id="WP_331255912.1">
    <property type="nucleotide sequence ID" value="NZ_CP133270.1"/>
</dbReference>
<evidence type="ECO:0000256" key="7">
    <source>
        <dbReference type="ARBA" id="ARBA00023049"/>
    </source>
</evidence>
<dbReference type="InterPro" id="IPR011055">
    <property type="entry name" value="Dup_hybrid_motif"/>
</dbReference>
<dbReference type="PANTHER" id="PTHR21666:SF288">
    <property type="entry name" value="CELL DIVISION PROTEIN YTFB"/>
    <property type="match status" value="1"/>
</dbReference>
<feature type="domain" description="Csd3-like second N-terminal" evidence="10">
    <location>
        <begin position="171"/>
        <end position="291"/>
    </location>
</feature>
<evidence type="ECO:0000256" key="8">
    <source>
        <dbReference type="SAM" id="Phobius"/>
    </source>
</evidence>
<organism evidence="11 12">
    <name type="scientific">Candidatus Bealeia paramacronuclearis</name>
    <dbReference type="NCBI Taxonomy" id="1921001"/>
    <lineage>
        <taxon>Bacteria</taxon>
        <taxon>Pseudomonadati</taxon>
        <taxon>Pseudomonadota</taxon>
        <taxon>Alphaproteobacteria</taxon>
        <taxon>Holosporales</taxon>
        <taxon>Holosporaceae</taxon>
        <taxon>Candidatus Bealeia</taxon>
    </lineage>
</organism>
<keyword evidence="8" id="KW-1133">Transmembrane helix</keyword>
<keyword evidence="4" id="KW-0479">Metal-binding</keyword>
<dbReference type="Pfam" id="PF01551">
    <property type="entry name" value="Peptidase_M23"/>
    <property type="match status" value="1"/>
</dbReference>
<keyword evidence="8" id="KW-0472">Membrane</keyword>
<dbReference type="SUPFAM" id="SSF51261">
    <property type="entry name" value="Duplicated hybrid motif"/>
    <property type="match status" value="1"/>
</dbReference>
<evidence type="ECO:0000256" key="1">
    <source>
        <dbReference type="ARBA" id="ARBA00001947"/>
    </source>
</evidence>
<feature type="transmembrane region" description="Helical" evidence="8">
    <location>
        <begin position="7"/>
        <end position="28"/>
    </location>
</feature>
<evidence type="ECO:0000256" key="5">
    <source>
        <dbReference type="ARBA" id="ARBA00022801"/>
    </source>
</evidence>
<dbReference type="Proteomes" id="UP001330434">
    <property type="component" value="Chromosome"/>
</dbReference>
<keyword evidence="3" id="KW-0645">Protease</keyword>